<comment type="caution">
    <text evidence="6">The sequence shown here is derived from an EMBL/GenBank/DDBJ whole genome shotgun (WGS) entry which is preliminary data.</text>
</comment>
<evidence type="ECO:0000313" key="7">
    <source>
        <dbReference type="Proteomes" id="UP000292362"/>
    </source>
</evidence>
<keyword evidence="2 5" id="KW-0547">Nucleotide-binding</keyword>
<dbReference type="GO" id="GO:0005525">
    <property type="term" value="F:GTP binding"/>
    <property type="evidence" value="ECO:0007669"/>
    <property type="project" value="UniProtKB-KW"/>
</dbReference>
<evidence type="ECO:0000256" key="3">
    <source>
        <dbReference type="ARBA" id="ARBA00022801"/>
    </source>
</evidence>
<evidence type="ECO:0000256" key="1">
    <source>
        <dbReference type="ARBA" id="ARBA00005290"/>
    </source>
</evidence>
<dbReference type="PANTHER" id="PTHR21231:SF3">
    <property type="entry name" value="GPN-LOOP GTPASE 2"/>
    <property type="match status" value="1"/>
</dbReference>
<evidence type="ECO:0000256" key="2">
    <source>
        <dbReference type="ARBA" id="ARBA00022741"/>
    </source>
</evidence>
<accession>A0A4Q9LBF1</accession>
<dbReference type="Gene3D" id="3.40.50.300">
    <property type="entry name" value="P-loop containing nucleotide triphosphate hydrolases"/>
    <property type="match status" value="1"/>
</dbReference>
<sequence>MAFAEVIIGPPGGGKTTYILRKKEFLKNRNLYIVNLDPGNEILVGYHYDIRNFDTTKEYMKKYKTGPNLAVKEIINNFTNSFKEIFDEIIKKCEDSYFLFDCPGQVEFFMTDSSLKRFIGILMKQGIGLTVVNLVDSVFFVDKHALISTYLLTTISMILLEAPHITVISKCDNLKNYKLQLKLSDIIMCRNLKELLNEKDTKALLYKNMIEVIENESLIIFEILDYNNMDTLIYLQQIIDKANGYIFDIDYENYEFCNKIISKEDFLEKY</sequence>
<comment type="subunit">
    <text evidence="5">Binds to RNA polymerase II (RNAPII).</text>
</comment>
<comment type="similarity">
    <text evidence="1 5">Belongs to the GPN-loop GTPase family.</text>
</comment>
<dbReference type="VEuPathDB" id="MicrosporidiaDB:CWI37_0055p0040"/>
<dbReference type="Proteomes" id="UP000292362">
    <property type="component" value="Unassembled WGS sequence"/>
</dbReference>
<dbReference type="SUPFAM" id="SSF52540">
    <property type="entry name" value="P-loop containing nucleoside triphosphate hydrolases"/>
    <property type="match status" value="1"/>
</dbReference>
<keyword evidence="3 5" id="KW-0378">Hydrolase</keyword>
<dbReference type="InterPro" id="IPR004130">
    <property type="entry name" value="Gpn"/>
</dbReference>
<dbReference type="Pfam" id="PF03029">
    <property type="entry name" value="ATP_bind_1"/>
    <property type="match status" value="1"/>
</dbReference>
<protein>
    <recommendedName>
        <fullName evidence="5">GPN-loop GTPase 2</fullName>
    </recommendedName>
</protein>
<evidence type="ECO:0000256" key="5">
    <source>
        <dbReference type="RuleBase" id="RU365059"/>
    </source>
</evidence>
<organism evidence="6 7">
    <name type="scientific">Hamiltosporidium tvaerminnensis</name>
    <dbReference type="NCBI Taxonomy" id="1176355"/>
    <lineage>
        <taxon>Eukaryota</taxon>
        <taxon>Fungi</taxon>
        <taxon>Fungi incertae sedis</taxon>
        <taxon>Microsporidia</taxon>
        <taxon>Dubosqiidae</taxon>
        <taxon>Hamiltosporidium</taxon>
    </lineage>
</organism>
<keyword evidence="4 5" id="KW-0342">GTP-binding</keyword>
<dbReference type="GO" id="GO:0003924">
    <property type="term" value="F:GTPase activity"/>
    <property type="evidence" value="ECO:0007669"/>
    <property type="project" value="TreeGrafter"/>
</dbReference>
<evidence type="ECO:0000256" key="4">
    <source>
        <dbReference type="ARBA" id="ARBA00023134"/>
    </source>
</evidence>
<dbReference type="InterPro" id="IPR027417">
    <property type="entry name" value="P-loop_NTPase"/>
</dbReference>
<name>A0A4Q9LBF1_9MICR</name>
<dbReference type="AlphaFoldDB" id="A0A4Q9LBF1"/>
<comment type="function">
    <text evidence="5">Small GTPase required for proper localization of RNA polymerase II and III (RNAPII and RNAPIII). May act at an RNAP assembly step prior to nuclear import.</text>
</comment>
<dbReference type="GO" id="GO:0005737">
    <property type="term" value="C:cytoplasm"/>
    <property type="evidence" value="ECO:0007669"/>
    <property type="project" value="TreeGrafter"/>
</dbReference>
<reference evidence="6 7" key="1">
    <citation type="submission" date="2017-12" db="EMBL/GenBank/DDBJ databases">
        <authorList>
            <person name="Pombert J.-F."/>
            <person name="Haag K.L."/>
            <person name="Ebert D."/>
        </authorList>
    </citation>
    <scope>NUCLEOTIDE SEQUENCE [LARGE SCALE GENOMIC DNA]</scope>
    <source>
        <strain evidence="6">FI-OER-3-3</strain>
    </source>
</reference>
<gene>
    <name evidence="6" type="ORF">CWI37_0055p0040</name>
</gene>
<dbReference type="EMBL" id="PITJ01000055">
    <property type="protein sequence ID" value="TBU05054.1"/>
    <property type="molecule type" value="Genomic_DNA"/>
</dbReference>
<dbReference type="PANTHER" id="PTHR21231">
    <property type="entry name" value="XPA-BINDING PROTEIN 1-RELATED"/>
    <property type="match status" value="1"/>
</dbReference>
<proteinExistence type="inferred from homology"/>
<evidence type="ECO:0000313" key="6">
    <source>
        <dbReference type="EMBL" id="TBU05054.1"/>
    </source>
</evidence>